<organism evidence="1 2">
    <name type="scientific">Rhizobium mulingense</name>
    <dbReference type="NCBI Taxonomy" id="3031128"/>
    <lineage>
        <taxon>Bacteria</taxon>
        <taxon>Pseudomonadati</taxon>
        <taxon>Pseudomonadota</taxon>
        <taxon>Alphaproteobacteria</taxon>
        <taxon>Hyphomicrobiales</taxon>
        <taxon>Rhizobiaceae</taxon>
        <taxon>Rhizobium/Agrobacterium group</taxon>
        <taxon>Rhizobium</taxon>
    </lineage>
</organism>
<gene>
    <name evidence="1" type="ORF">U8465_00795</name>
</gene>
<evidence type="ECO:0000313" key="2">
    <source>
        <dbReference type="Proteomes" id="UP001304050"/>
    </source>
</evidence>
<protein>
    <submittedName>
        <fullName evidence="1">Uncharacterized protein</fullName>
    </submittedName>
</protein>
<name>A0ACC6MQZ1_9HYPH</name>
<accession>A0ACC6MQZ1</accession>
<comment type="caution">
    <text evidence="1">The sequence shown here is derived from an EMBL/GenBank/DDBJ whole genome shotgun (WGS) entry which is preliminary data.</text>
</comment>
<dbReference type="EMBL" id="JAYESG010000001">
    <property type="protein sequence ID" value="MEA3515703.1"/>
    <property type="molecule type" value="Genomic_DNA"/>
</dbReference>
<evidence type="ECO:0000313" key="1">
    <source>
        <dbReference type="EMBL" id="MEA3515703.1"/>
    </source>
</evidence>
<reference evidence="1" key="1">
    <citation type="submission" date="2023-12" db="EMBL/GenBank/DDBJ databases">
        <title>Diversity of Rhizobium in root nodule of phaseolus vulgaris.</title>
        <authorList>
            <person name="Wang H."/>
        </authorList>
    </citation>
    <scope>NUCLEOTIDE SEQUENCE</scope>
    <source>
        <strain evidence="1">MJ31</strain>
    </source>
</reference>
<keyword evidence="2" id="KW-1185">Reference proteome</keyword>
<dbReference type="Proteomes" id="UP001304050">
    <property type="component" value="Unassembled WGS sequence"/>
</dbReference>
<sequence length="99" mass="10762">MANDDIRHQHFSCRLSGRSGFHADDTYGRTQWEITRAGDGAGTMSERDKDPVQRPSSSSAGKRTRLNAGRIALILVGAVGVVAFILYATIVFYGLFKGS</sequence>
<proteinExistence type="predicted"/>